<dbReference type="InterPro" id="IPR010595">
    <property type="entry name" value="DUF1161"/>
</dbReference>
<name>A0A3Q9BWZ0_9BURK</name>
<reference evidence="2 3" key="1">
    <citation type="journal article" date="2011" name="Int. J. Syst. Evol. Microbiol.">
        <title>Description of Undibacterium oligocarboniphilum sp. nov., isolated from purified water, and Undibacterium pigrum strain CCUG 49012 as the type strain of Undibacterium parvum sp. nov., and emended descriptions of the genus Undibacterium and the species Undibacterium pigrum.</title>
        <authorList>
            <person name="Eder W."/>
            <person name="Wanner G."/>
            <person name="Ludwig W."/>
            <person name="Busse H.J."/>
            <person name="Ziemke-Kageler F."/>
            <person name="Lang E."/>
        </authorList>
    </citation>
    <scope>NUCLEOTIDE SEQUENCE [LARGE SCALE GENOMIC DNA]</scope>
    <source>
        <strain evidence="2 3">DSM 23061</strain>
    </source>
</reference>
<dbReference type="EMBL" id="CP034464">
    <property type="protein sequence ID" value="AZP14507.1"/>
    <property type="molecule type" value="Genomic_DNA"/>
</dbReference>
<evidence type="ECO:0000256" key="1">
    <source>
        <dbReference type="SAM" id="SignalP"/>
    </source>
</evidence>
<evidence type="ECO:0000313" key="3">
    <source>
        <dbReference type="Proteomes" id="UP000275663"/>
    </source>
</evidence>
<dbReference type="PROSITE" id="PS51257">
    <property type="entry name" value="PROKAR_LIPOPROTEIN"/>
    <property type="match status" value="1"/>
</dbReference>
<proteinExistence type="predicted"/>
<dbReference type="Proteomes" id="UP000275663">
    <property type="component" value="Chromosome"/>
</dbReference>
<protein>
    <submittedName>
        <fullName evidence="2">DUF1161 domain-containing protein</fullName>
    </submittedName>
</protein>
<dbReference type="OrthoDB" id="9152878at2"/>
<dbReference type="AlphaFoldDB" id="A0A3Q9BWZ0"/>
<organism evidence="2 3">
    <name type="scientific">Undibacterium parvum</name>
    <dbReference type="NCBI Taxonomy" id="401471"/>
    <lineage>
        <taxon>Bacteria</taxon>
        <taxon>Pseudomonadati</taxon>
        <taxon>Pseudomonadota</taxon>
        <taxon>Betaproteobacteria</taxon>
        <taxon>Burkholderiales</taxon>
        <taxon>Oxalobacteraceae</taxon>
        <taxon>Undibacterium</taxon>
    </lineage>
</organism>
<feature type="chain" id="PRO_5018709396" evidence="1">
    <location>
        <begin position="20"/>
        <end position="81"/>
    </location>
</feature>
<feature type="signal peptide" evidence="1">
    <location>
        <begin position="1"/>
        <end position="19"/>
    </location>
</feature>
<dbReference type="Pfam" id="PF06649">
    <property type="entry name" value="DUF1161"/>
    <property type="match status" value="1"/>
</dbReference>
<keyword evidence="1" id="KW-0732">Signal</keyword>
<sequence length="81" mass="8514">MKKAILASSLMLLSATSWAATTSCEDLKTKIETKLAGKGVSNYSLEVAPKGTETKERVVGNCDGGKNIIIYHKTAAKKAAA</sequence>
<dbReference type="KEGG" id="upv:EJN92_09925"/>
<accession>A0A3Q9BWZ0</accession>
<evidence type="ECO:0000313" key="2">
    <source>
        <dbReference type="EMBL" id="AZP14507.1"/>
    </source>
</evidence>
<gene>
    <name evidence="2" type="ORF">EJN92_09925</name>
</gene>
<keyword evidence="3" id="KW-1185">Reference proteome</keyword>